<comment type="caution">
    <text evidence="1">The sequence shown here is derived from an EMBL/GenBank/DDBJ whole genome shotgun (WGS) entry which is preliminary data.</text>
</comment>
<reference evidence="1" key="2">
    <citation type="journal article" date="2022" name="New Phytol.">
        <title>Evolutionary transition to the ectomycorrhizal habit in the genomes of a hyperdiverse lineage of mushroom-forming fungi.</title>
        <authorList>
            <person name="Looney B."/>
            <person name="Miyauchi S."/>
            <person name="Morin E."/>
            <person name="Drula E."/>
            <person name="Courty P.E."/>
            <person name="Kohler A."/>
            <person name="Kuo A."/>
            <person name="LaButti K."/>
            <person name="Pangilinan J."/>
            <person name="Lipzen A."/>
            <person name="Riley R."/>
            <person name="Andreopoulos W."/>
            <person name="He G."/>
            <person name="Johnson J."/>
            <person name="Nolan M."/>
            <person name="Tritt A."/>
            <person name="Barry K.W."/>
            <person name="Grigoriev I.V."/>
            <person name="Nagy L.G."/>
            <person name="Hibbett D."/>
            <person name="Henrissat B."/>
            <person name="Matheny P.B."/>
            <person name="Labbe J."/>
            <person name="Martin F.M."/>
        </authorList>
    </citation>
    <scope>NUCLEOTIDE SEQUENCE</scope>
    <source>
        <strain evidence="1">EC-137</strain>
    </source>
</reference>
<reference evidence="1" key="1">
    <citation type="submission" date="2021-02" db="EMBL/GenBank/DDBJ databases">
        <authorList>
            <consortium name="DOE Joint Genome Institute"/>
            <person name="Ahrendt S."/>
            <person name="Looney B.P."/>
            <person name="Miyauchi S."/>
            <person name="Morin E."/>
            <person name="Drula E."/>
            <person name="Courty P.E."/>
            <person name="Chicoki N."/>
            <person name="Fauchery L."/>
            <person name="Kohler A."/>
            <person name="Kuo A."/>
            <person name="Labutti K."/>
            <person name="Pangilinan J."/>
            <person name="Lipzen A."/>
            <person name="Riley R."/>
            <person name="Andreopoulos W."/>
            <person name="He G."/>
            <person name="Johnson J."/>
            <person name="Barry K.W."/>
            <person name="Grigoriev I.V."/>
            <person name="Nagy L."/>
            <person name="Hibbett D."/>
            <person name="Henrissat B."/>
            <person name="Matheny P.B."/>
            <person name="Labbe J."/>
            <person name="Martin F."/>
        </authorList>
    </citation>
    <scope>NUCLEOTIDE SEQUENCE</scope>
    <source>
        <strain evidence="1">EC-137</strain>
    </source>
</reference>
<gene>
    <name evidence="1" type="ORF">K488DRAFT_81334</name>
</gene>
<evidence type="ECO:0000313" key="2">
    <source>
        <dbReference type="Proteomes" id="UP000814128"/>
    </source>
</evidence>
<evidence type="ECO:0000313" key="1">
    <source>
        <dbReference type="EMBL" id="KAI0026465.1"/>
    </source>
</evidence>
<name>A0ACB8Q430_9AGAM</name>
<protein>
    <submittedName>
        <fullName evidence="1">Cytochrome P450</fullName>
    </submittedName>
</protein>
<dbReference type="Proteomes" id="UP000814128">
    <property type="component" value="Unassembled WGS sequence"/>
</dbReference>
<accession>A0ACB8Q430</accession>
<dbReference type="EMBL" id="MU274538">
    <property type="protein sequence ID" value="KAI0026465.1"/>
    <property type="molecule type" value="Genomic_DNA"/>
</dbReference>
<keyword evidence="2" id="KW-1185">Reference proteome</keyword>
<sequence length="487" mass="55661">MAWSLLVVLHIVERLIDAPASLVVLSGFASIAIVSIIHRRRKQASLPLGPPPRFLTGNLHEIPRSESWRTYAEWANQYGPIFLFRVFSKKIVVLSSHSAVVDLLESRSSNYSEWPIMWIYKELIGRKLAVFNISASHPRFKVYRKLLHTALDTQAVRKLCLLQERETKRLLRSLHGRPDAFITHFRRNAGTVIIETSYGWTVNSDGDYFVNLMEEGFKVQAEVARPGRWLVDMFPFLCFLPSWFPGAGFKHKAAKYREEFSRVDRIPHDWAMEQIWSGTHIESFTSLNMRPGDGTMPDAETEDIIRWCSSALYSGGTDTIVAVMTLFILVMTLNPDAQHRAQEEIDRVVGTDRLPTVDDCSKLPYVDVLIKEILRWAPAAPLGLPHAALRDDYYQGYLIPKECTVVANIWALMHDPSTYSDPFSFDPTRFLEDEGSGMQHDPSCYIFGFGRCICPGQLFFLKRGWEERPNMYPRCSLCDRVSIPGHS</sequence>
<proteinExistence type="predicted"/>
<organism evidence="1 2">
    <name type="scientific">Vararia minispora EC-137</name>
    <dbReference type="NCBI Taxonomy" id="1314806"/>
    <lineage>
        <taxon>Eukaryota</taxon>
        <taxon>Fungi</taxon>
        <taxon>Dikarya</taxon>
        <taxon>Basidiomycota</taxon>
        <taxon>Agaricomycotina</taxon>
        <taxon>Agaricomycetes</taxon>
        <taxon>Russulales</taxon>
        <taxon>Lachnocladiaceae</taxon>
        <taxon>Vararia</taxon>
    </lineage>
</organism>